<reference evidence="2 3" key="1">
    <citation type="submission" date="2016-10" db="EMBL/GenBank/DDBJ databases">
        <authorList>
            <person name="de Groot N.N."/>
        </authorList>
    </citation>
    <scope>NUCLEOTIDE SEQUENCE [LARGE SCALE GENOMIC DNA]</scope>
    <source>
        <strain evidence="2 3">MAR_2009_71</strain>
    </source>
</reference>
<protein>
    <submittedName>
        <fullName evidence="2">Putative membrane protein</fullName>
    </submittedName>
</protein>
<dbReference type="OrthoDB" id="9811380at2"/>
<gene>
    <name evidence="2" type="ORF">SAMN05192540_1773</name>
</gene>
<keyword evidence="1" id="KW-1133">Transmembrane helix</keyword>
<name>A0A1H4MY72_9FLAO</name>
<evidence type="ECO:0000256" key="1">
    <source>
        <dbReference type="SAM" id="Phobius"/>
    </source>
</evidence>
<dbReference type="Gene3D" id="1.20.120.80">
    <property type="entry name" value="Cytochrome c oxidase, subunit III, four-helix bundle"/>
    <property type="match status" value="1"/>
</dbReference>
<dbReference type="InterPro" id="IPR007352">
    <property type="entry name" value="DUF420"/>
</dbReference>
<dbReference type="Proteomes" id="UP000183038">
    <property type="component" value="Unassembled WGS sequence"/>
</dbReference>
<accession>A0A1H4MY72</accession>
<keyword evidence="1" id="KW-0472">Membrane</keyword>
<feature type="transmembrane region" description="Helical" evidence="1">
    <location>
        <begin position="77"/>
        <end position="96"/>
    </location>
</feature>
<dbReference type="GO" id="GO:0016020">
    <property type="term" value="C:membrane"/>
    <property type="evidence" value="ECO:0007669"/>
    <property type="project" value="InterPro"/>
</dbReference>
<organism evidence="2 3">
    <name type="scientific">Maribacter dokdonensis</name>
    <dbReference type="NCBI Taxonomy" id="320912"/>
    <lineage>
        <taxon>Bacteria</taxon>
        <taxon>Pseudomonadati</taxon>
        <taxon>Bacteroidota</taxon>
        <taxon>Flavobacteriia</taxon>
        <taxon>Flavobacteriales</taxon>
        <taxon>Flavobacteriaceae</taxon>
        <taxon>Maribacter</taxon>
    </lineage>
</organism>
<dbReference type="InterPro" id="IPR013833">
    <property type="entry name" value="Cyt_c_oxidase_su3_a-hlx"/>
</dbReference>
<feature type="transmembrane region" description="Helical" evidence="1">
    <location>
        <begin position="111"/>
        <end position="135"/>
    </location>
</feature>
<dbReference type="EMBL" id="FNTB01000001">
    <property type="protein sequence ID" value="SEB87435.1"/>
    <property type="molecule type" value="Genomic_DNA"/>
</dbReference>
<dbReference type="PANTHER" id="PTHR37692:SF1">
    <property type="entry name" value="DUF420 DOMAIN-CONTAINING PROTEIN"/>
    <property type="match status" value="1"/>
</dbReference>
<dbReference type="AlphaFoldDB" id="A0A1H4MY72"/>
<dbReference type="Pfam" id="PF04238">
    <property type="entry name" value="DUF420"/>
    <property type="match status" value="1"/>
</dbReference>
<keyword evidence="1" id="KW-0812">Transmembrane</keyword>
<proteinExistence type="predicted"/>
<evidence type="ECO:0000313" key="3">
    <source>
        <dbReference type="Proteomes" id="UP000183038"/>
    </source>
</evidence>
<dbReference type="GO" id="GO:0022904">
    <property type="term" value="P:respiratory electron transport chain"/>
    <property type="evidence" value="ECO:0007669"/>
    <property type="project" value="InterPro"/>
</dbReference>
<feature type="transmembrane region" description="Helical" evidence="1">
    <location>
        <begin position="156"/>
        <end position="176"/>
    </location>
</feature>
<dbReference type="RefSeq" id="WP_074672011.1">
    <property type="nucleotide sequence ID" value="NZ_FNTB01000001.1"/>
</dbReference>
<evidence type="ECO:0000313" key="2">
    <source>
        <dbReference type="EMBL" id="SEB87435.1"/>
    </source>
</evidence>
<feature type="transmembrane region" description="Helical" evidence="1">
    <location>
        <begin position="12"/>
        <end position="34"/>
    </location>
</feature>
<sequence>MQGKVQDEKKFNRLIAIVSIVIPIVVAALFGVKLPNVEPLSFLPPIYATINGLTAVLLVAAVWAIKNGNEKLHQNLMTTNIVLSLLFLVMYIAYHMTSDSTSYGGEGAIKYVYYFILITHIILSIALIPLVLRTYAMAYLGKFEDHRALAKYTFPIWFYVAVTGVVVYLMISPYYAY</sequence>
<dbReference type="GO" id="GO:0004129">
    <property type="term" value="F:cytochrome-c oxidase activity"/>
    <property type="evidence" value="ECO:0007669"/>
    <property type="project" value="InterPro"/>
</dbReference>
<dbReference type="PANTHER" id="PTHR37692">
    <property type="entry name" value="HYPOTHETICAL MEMBRANE SPANNING PROTEIN"/>
    <property type="match status" value="1"/>
</dbReference>
<feature type="transmembrane region" description="Helical" evidence="1">
    <location>
        <begin position="46"/>
        <end position="65"/>
    </location>
</feature>